<name>A0ACC0B9Z8_CATRO</name>
<gene>
    <name evidence="1" type="ORF">M9H77_19221</name>
</gene>
<keyword evidence="2" id="KW-1185">Reference proteome</keyword>
<evidence type="ECO:0000313" key="2">
    <source>
        <dbReference type="Proteomes" id="UP001060085"/>
    </source>
</evidence>
<reference evidence="2" key="1">
    <citation type="journal article" date="2023" name="Nat. Plants">
        <title>Single-cell RNA sequencing provides a high-resolution roadmap for understanding the multicellular compartmentation of specialized metabolism.</title>
        <authorList>
            <person name="Sun S."/>
            <person name="Shen X."/>
            <person name="Li Y."/>
            <person name="Li Y."/>
            <person name="Wang S."/>
            <person name="Li R."/>
            <person name="Zhang H."/>
            <person name="Shen G."/>
            <person name="Guo B."/>
            <person name="Wei J."/>
            <person name="Xu J."/>
            <person name="St-Pierre B."/>
            <person name="Chen S."/>
            <person name="Sun C."/>
        </authorList>
    </citation>
    <scope>NUCLEOTIDE SEQUENCE [LARGE SCALE GENOMIC DNA]</scope>
</reference>
<comment type="caution">
    <text evidence="1">The sequence shown here is derived from an EMBL/GenBank/DDBJ whole genome shotgun (WGS) entry which is preliminary data.</text>
</comment>
<protein>
    <submittedName>
        <fullName evidence="1">Uncharacterized protein</fullName>
    </submittedName>
</protein>
<organism evidence="1 2">
    <name type="scientific">Catharanthus roseus</name>
    <name type="common">Madagascar periwinkle</name>
    <name type="synonym">Vinca rosea</name>
    <dbReference type="NCBI Taxonomy" id="4058"/>
    <lineage>
        <taxon>Eukaryota</taxon>
        <taxon>Viridiplantae</taxon>
        <taxon>Streptophyta</taxon>
        <taxon>Embryophyta</taxon>
        <taxon>Tracheophyta</taxon>
        <taxon>Spermatophyta</taxon>
        <taxon>Magnoliopsida</taxon>
        <taxon>eudicotyledons</taxon>
        <taxon>Gunneridae</taxon>
        <taxon>Pentapetalae</taxon>
        <taxon>asterids</taxon>
        <taxon>lamiids</taxon>
        <taxon>Gentianales</taxon>
        <taxon>Apocynaceae</taxon>
        <taxon>Rauvolfioideae</taxon>
        <taxon>Vinceae</taxon>
        <taxon>Catharanthinae</taxon>
        <taxon>Catharanthus</taxon>
    </lineage>
</organism>
<evidence type="ECO:0000313" key="1">
    <source>
        <dbReference type="EMBL" id="KAI5669368.1"/>
    </source>
</evidence>
<dbReference type="EMBL" id="CM044704">
    <property type="protein sequence ID" value="KAI5669368.1"/>
    <property type="molecule type" value="Genomic_DNA"/>
</dbReference>
<sequence>MPVTRQRSKESAEEEVENEMIFVSKEESPPTEMEVQRKKLRQSWELASVLNFFNVFEPVIESNLKISAEEIETALIEPNDSLSQLHMALLKGVVPPKKSLDASKAWLPTLSNSLAMWWPWVAEGDFPLTAVKGEEMSRYKQLDPTVRLSILKALCEVRAEQNDIVSYINDTIKNGNTVSTFRKEKLGDDGNGTIYWYDGNAITGHRLYKEVYTFKHEAKAKDKDAKAVDSQWETLATNLEEFQKLANELLSSELHWEVSIGKAVETDAIPALKKLQRKKDRLLKLQEKQDMLLNGVRASRITRSGRNCGPVSYKFEDYDRAIKEAIEVTQKGKTADERGHEDKNSKRKKGSFSGDSDNSSDSDFVESDTNTKKQCQEGENNHRRNNGIEVMTNDKAGNGNNSILPFKKLNGLTVYPPKGQRFSERLWGTGKENISETMSFTTKKRLRQRLTINTAAAESADGVPDSEDEEDLSKDNDK</sequence>
<proteinExistence type="predicted"/>
<accession>A0ACC0B9Z8</accession>
<dbReference type="Proteomes" id="UP001060085">
    <property type="component" value="Linkage Group LG04"/>
</dbReference>